<dbReference type="VEuPathDB" id="FungiDB:FOXG_21556"/>
<name>A0A0J9VYC5_FUSO4</name>
<dbReference type="Proteomes" id="UP000009097">
    <property type="component" value="Chromosome 14"/>
</dbReference>
<reference evidence="1" key="1">
    <citation type="submission" date="2007-04" db="EMBL/GenBank/DDBJ databases">
        <authorList>
            <consortium name="The Broad Institute Genome Sequencing Platform"/>
            <person name="Birren B."/>
            <person name="Lander E."/>
            <person name="Galagan J."/>
            <person name="Nusbaum C."/>
            <person name="Devon K."/>
            <person name="Ma L.-J."/>
            <person name="Jaffe D."/>
            <person name="Butler J."/>
            <person name="Alvarez P."/>
            <person name="Gnerre S."/>
            <person name="Grabherr M."/>
            <person name="Kleber M."/>
            <person name="Mauceli E."/>
            <person name="Brockman W."/>
            <person name="MacCallum I.A."/>
            <person name="Young S."/>
            <person name="LaButti K."/>
            <person name="DeCaprio D."/>
            <person name="Crawford M."/>
            <person name="Koehrsen M."/>
            <person name="Engels R."/>
            <person name="Montgomery P."/>
            <person name="Pearson M."/>
            <person name="Howarth C."/>
            <person name="Larson L."/>
            <person name="White J."/>
            <person name="O'Leary S."/>
            <person name="Kodira C."/>
            <person name="Zeng Q."/>
            <person name="Yandava C."/>
            <person name="Alvarado L."/>
            <person name="Kistler C."/>
            <person name="Shim W.-B."/>
            <person name="Kang S."/>
            <person name="Woloshuk C."/>
        </authorList>
    </citation>
    <scope>NUCLEOTIDE SEQUENCE</scope>
    <source>
        <strain evidence="1">4287</strain>
    </source>
</reference>
<dbReference type="KEGG" id="fox:FOXG_21556"/>
<dbReference type="RefSeq" id="XP_018254039.1">
    <property type="nucleotide sequence ID" value="XM_018401905.1"/>
</dbReference>
<dbReference type="GeneID" id="28962262"/>
<reference evidence="1 2" key="2">
    <citation type="journal article" date="2010" name="Nature">
        <title>Comparative genomics reveals mobile pathogenicity chromosomes in Fusarium.</title>
        <authorList>
            <person name="Ma L.J."/>
            <person name="van der Does H.C."/>
            <person name="Borkovich K.A."/>
            <person name="Coleman J.J."/>
            <person name="Daboussi M.J."/>
            <person name="Di Pietro A."/>
            <person name="Dufresne M."/>
            <person name="Freitag M."/>
            <person name="Grabherr M."/>
            <person name="Henrissat B."/>
            <person name="Houterman P.M."/>
            <person name="Kang S."/>
            <person name="Shim W.B."/>
            <person name="Woloshuk C."/>
            <person name="Xie X."/>
            <person name="Xu J.R."/>
            <person name="Antoniw J."/>
            <person name="Baker S.E."/>
            <person name="Bluhm B.H."/>
            <person name="Breakspear A."/>
            <person name="Brown D.W."/>
            <person name="Butchko R.A."/>
            <person name="Chapman S."/>
            <person name="Coulson R."/>
            <person name="Coutinho P.M."/>
            <person name="Danchin E.G."/>
            <person name="Diener A."/>
            <person name="Gale L.R."/>
            <person name="Gardiner D.M."/>
            <person name="Goff S."/>
            <person name="Hammond-Kosack K.E."/>
            <person name="Hilburn K."/>
            <person name="Hua-Van A."/>
            <person name="Jonkers W."/>
            <person name="Kazan K."/>
            <person name="Kodira C.D."/>
            <person name="Koehrsen M."/>
            <person name="Kumar L."/>
            <person name="Lee Y.H."/>
            <person name="Li L."/>
            <person name="Manners J.M."/>
            <person name="Miranda-Saavedra D."/>
            <person name="Mukherjee M."/>
            <person name="Park G."/>
            <person name="Park J."/>
            <person name="Park S.Y."/>
            <person name="Proctor R.H."/>
            <person name="Regev A."/>
            <person name="Ruiz-Roldan M.C."/>
            <person name="Sain D."/>
            <person name="Sakthikumar S."/>
            <person name="Sykes S."/>
            <person name="Schwartz D.C."/>
            <person name="Turgeon B.G."/>
            <person name="Wapinski I."/>
            <person name="Yoder O."/>
            <person name="Young S."/>
            <person name="Zeng Q."/>
            <person name="Zhou S."/>
            <person name="Galagan J."/>
            <person name="Cuomo C.A."/>
            <person name="Kistler H.C."/>
            <person name="Rep M."/>
        </authorList>
    </citation>
    <scope>NUCLEOTIDE SEQUENCE [LARGE SCALE GENOMIC DNA]</scope>
    <source>
        <strain evidence="1">4287</strain>
        <strain evidence="2">4287 / CBS 123668 / FGSC 9935 / NRRL 34936</strain>
    </source>
</reference>
<evidence type="ECO:0000313" key="1">
    <source>
        <dbReference type="EMBL" id="KNB15994.1"/>
    </source>
</evidence>
<dbReference type="EMBL" id="DS231717">
    <property type="protein sequence ID" value="KNB15993.1"/>
    <property type="molecule type" value="Genomic_DNA"/>
</dbReference>
<evidence type="ECO:0000313" key="2">
    <source>
        <dbReference type="Proteomes" id="UP000009097"/>
    </source>
</evidence>
<dbReference type="RefSeq" id="XP_018254038.1">
    <property type="nucleotide sequence ID" value="XM_018401904.1"/>
</dbReference>
<sequence>MSSIDERELQKAVTSTVSSLKVTVAFRLRLLAAQANLMADKVNEIDPTRENVNILNDVQQKADEAVAKLELSAIWKVIKSSELSAESGISQDVAGKF</sequence>
<protein>
    <submittedName>
        <fullName evidence="1">Uncharacterized protein</fullName>
    </submittedName>
</protein>
<organism evidence="1 2">
    <name type="scientific">Fusarium oxysporum f. sp. lycopersici (strain 4287 / CBS 123668 / FGSC 9935 / NRRL 34936)</name>
    <name type="common">Fusarium vascular wilt of tomato</name>
    <dbReference type="NCBI Taxonomy" id="426428"/>
    <lineage>
        <taxon>Eukaryota</taxon>
        <taxon>Fungi</taxon>
        <taxon>Dikarya</taxon>
        <taxon>Ascomycota</taxon>
        <taxon>Pezizomycotina</taxon>
        <taxon>Sordariomycetes</taxon>
        <taxon>Hypocreomycetidae</taxon>
        <taxon>Hypocreales</taxon>
        <taxon>Nectriaceae</taxon>
        <taxon>Fusarium</taxon>
        <taxon>Fusarium oxysporum species complex</taxon>
    </lineage>
</organism>
<dbReference type="AlphaFoldDB" id="A0A0J9VYC5"/>
<dbReference type="EMBL" id="DS231717">
    <property type="protein sequence ID" value="KNB15994.1"/>
    <property type="molecule type" value="Genomic_DNA"/>
</dbReference>
<gene>
    <name evidence="1" type="ORF">FOXG_21556</name>
</gene>
<accession>A0A0J9VYC5</accession>
<proteinExistence type="predicted"/>